<dbReference type="OMA" id="RETMFHR"/>
<dbReference type="AlphaFoldDB" id="A0A1S3JHP6"/>
<keyword evidence="6" id="KW-0539">Nucleus</keyword>
<dbReference type="GO" id="GO:0034399">
    <property type="term" value="C:nuclear periphery"/>
    <property type="evidence" value="ECO:0007669"/>
    <property type="project" value="TreeGrafter"/>
</dbReference>
<sequence>MASEESELDSVDSDTELQEAFRRGELKPGLNIEARAPKVHINNVAGMKSKLQEISQAIPWVERLDSTCDPAADVLGTEKESGEDVVHDDFKREMRFYRQAQTTVLESIPRLHSLGIPTSRPEDYFAQMAKADEHMTKVREKLLAKQVSMDRSEKAKKLRELRKFGKKVQHEVLQKRQKEKREMLDAVKKYRKGQDNKLDFLESGKQKIDGNKKQIHQPGKKRQFKNKKFGFGGQKKRSKYNTSKSAKDMSDFSVKKHATRPGGVKKAKAASKNRPGKRRRQKGKNK</sequence>
<dbReference type="InParanoid" id="A0A1S3JHP6"/>
<keyword evidence="4" id="KW-0690">Ribosome biogenesis</keyword>
<dbReference type="PANTHER" id="PTHR13028:SF0">
    <property type="entry name" value="RRNA-PROCESSING PROTEIN EBP2-RELATED"/>
    <property type="match status" value="1"/>
</dbReference>
<feature type="compositionally biased region" description="Acidic residues" evidence="7">
    <location>
        <begin position="1"/>
        <end position="17"/>
    </location>
</feature>
<comment type="function">
    <text evidence="1">Required for the processing of the 27S pre-rRNA.</text>
</comment>
<organism evidence="8 9">
    <name type="scientific">Lingula anatina</name>
    <name type="common">Brachiopod</name>
    <name type="synonym">Lingula unguis</name>
    <dbReference type="NCBI Taxonomy" id="7574"/>
    <lineage>
        <taxon>Eukaryota</taxon>
        <taxon>Metazoa</taxon>
        <taxon>Spiralia</taxon>
        <taxon>Lophotrochozoa</taxon>
        <taxon>Brachiopoda</taxon>
        <taxon>Linguliformea</taxon>
        <taxon>Lingulata</taxon>
        <taxon>Lingulida</taxon>
        <taxon>Linguloidea</taxon>
        <taxon>Lingulidae</taxon>
        <taxon>Lingula</taxon>
    </lineage>
</organism>
<dbReference type="PANTHER" id="PTHR13028">
    <property type="entry name" value="RRNA PROCESSING PROTEIN EBNA1-BINDING PROTEIN-RELATED"/>
    <property type="match status" value="1"/>
</dbReference>
<dbReference type="InterPro" id="IPR008610">
    <property type="entry name" value="Ebp2"/>
</dbReference>
<evidence type="ECO:0000256" key="2">
    <source>
        <dbReference type="ARBA" id="ARBA00004604"/>
    </source>
</evidence>
<evidence type="ECO:0000256" key="1">
    <source>
        <dbReference type="ARBA" id="ARBA00003387"/>
    </source>
</evidence>
<dbReference type="FunCoup" id="A0A1S3JHP6">
    <property type="interactions" value="1931"/>
</dbReference>
<feature type="compositionally biased region" description="Basic residues" evidence="7">
    <location>
        <begin position="255"/>
        <end position="286"/>
    </location>
</feature>
<evidence type="ECO:0000256" key="3">
    <source>
        <dbReference type="ARBA" id="ARBA00007336"/>
    </source>
</evidence>
<dbReference type="GeneID" id="106173005"/>
<dbReference type="Pfam" id="PF05890">
    <property type="entry name" value="Ebp2"/>
    <property type="match status" value="1"/>
</dbReference>
<keyword evidence="5" id="KW-0175">Coiled coil</keyword>
<evidence type="ECO:0000256" key="7">
    <source>
        <dbReference type="SAM" id="MobiDB-lite"/>
    </source>
</evidence>
<dbReference type="Proteomes" id="UP000085678">
    <property type="component" value="Unplaced"/>
</dbReference>
<evidence type="ECO:0000256" key="5">
    <source>
        <dbReference type="ARBA" id="ARBA00023054"/>
    </source>
</evidence>
<dbReference type="GO" id="GO:0005730">
    <property type="term" value="C:nucleolus"/>
    <property type="evidence" value="ECO:0007669"/>
    <property type="project" value="UniProtKB-SubCell"/>
</dbReference>
<feature type="compositionally biased region" description="Basic residues" evidence="7">
    <location>
        <begin position="213"/>
        <end position="239"/>
    </location>
</feature>
<reference evidence="9" key="1">
    <citation type="submission" date="2025-08" db="UniProtKB">
        <authorList>
            <consortium name="RefSeq"/>
        </authorList>
    </citation>
    <scope>IDENTIFICATION</scope>
    <source>
        <tissue evidence="9">Gonads</tissue>
    </source>
</reference>
<name>A0A1S3JHP6_LINAN</name>
<evidence type="ECO:0000256" key="4">
    <source>
        <dbReference type="ARBA" id="ARBA00022517"/>
    </source>
</evidence>
<feature type="region of interest" description="Disordered" evidence="7">
    <location>
        <begin position="1"/>
        <end position="33"/>
    </location>
</feature>
<evidence type="ECO:0000313" key="9">
    <source>
        <dbReference type="RefSeq" id="XP_013409419.1"/>
    </source>
</evidence>
<proteinExistence type="inferred from homology"/>
<comment type="similarity">
    <text evidence="3">Belongs to the EBP2 family.</text>
</comment>
<dbReference type="RefSeq" id="XP_013409419.1">
    <property type="nucleotide sequence ID" value="XM_013553965.2"/>
</dbReference>
<keyword evidence="8" id="KW-1185">Reference proteome</keyword>
<dbReference type="OrthoDB" id="443772at2759"/>
<feature type="region of interest" description="Disordered" evidence="7">
    <location>
        <begin position="195"/>
        <end position="286"/>
    </location>
</feature>
<dbReference type="GO" id="GO:0006364">
    <property type="term" value="P:rRNA processing"/>
    <property type="evidence" value="ECO:0007669"/>
    <property type="project" value="TreeGrafter"/>
</dbReference>
<evidence type="ECO:0000313" key="8">
    <source>
        <dbReference type="Proteomes" id="UP000085678"/>
    </source>
</evidence>
<dbReference type="GO" id="GO:0030687">
    <property type="term" value="C:preribosome, large subunit precursor"/>
    <property type="evidence" value="ECO:0007669"/>
    <property type="project" value="TreeGrafter"/>
</dbReference>
<protein>
    <submittedName>
        <fullName evidence="9">Probable rRNA-processing protein EBP2 isoform X1</fullName>
    </submittedName>
</protein>
<evidence type="ECO:0000256" key="6">
    <source>
        <dbReference type="ARBA" id="ARBA00023242"/>
    </source>
</evidence>
<dbReference type="GO" id="GO:0042273">
    <property type="term" value="P:ribosomal large subunit biogenesis"/>
    <property type="evidence" value="ECO:0007669"/>
    <property type="project" value="TreeGrafter"/>
</dbReference>
<accession>A0A1S3JHP6</accession>
<dbReference type="KEGG" id="lak:106173005"/>
<feature type="compositionally biased region" description="Basic and acidic residues" evidence="7">
    <location>
        <begin position="195"/>
        <end position="212"/>
    </location>
</feature>
<dbReference type="STRING" id="7574.A0A1S3JHP6"/>
<comment type="subcellular location">
    <subcellularLocation>
        <location evidence="2">Nucleus</location>
        <location evidence="2">Nucleolus</location>
    </subcellularLocation>
</comment>
<gene>
    <name evidence="9" type="primary">LOC106173005</name>
</gene>
<feature type="compositionally biased region" description="Basic and acidic residues" evidence="7">
    <location>
        <begin position="245"/>
        <end position="254"/>
    </location>
</feature>